<dbReference type="PANTHER" id="PTHR12411">
    <property type="entry name" value="CYSTEINE PROTEASE FAMILY C1-RELATED"/>
    <property type="match status" value="1"/>
</dbReference>
<keyword evidence="2" id="KW-0865">Zymogen</keyword>
<organism evidence="6 7">
    <name type="scientific">Pythium insidiosum</name>
    <name type="common">Pythiosis disease agent</name>
    <dbReference type="NCBI Taxonomy" id="114742"/>
    <lineage>
        <taxon>Eukaryota</taxon>
        <taxon>Sar</taxon>
        <taxon>Stramenopiles</taxon>
        <taxon>Oomycota</taxon>
        <taxon>Peronosporomycetes</taxon>
        <taxon>Pythiales</taxon>
        <taxon>Pythiaceae</taxon>
        <taxon>Pythium</taxon>
    </lineage>
</organism>
<evidence type="ECO:0000313" key="7">
    <source>
        <dbReference type="Proteomes" id="UP001209570"/>
    </source>
</evidence>
<dbReference type="Gene3D" id="3.90.70.10">
    <property type="entry name" value="Cysteine proteinases"/>
    <property type="match status" value="2"/>
</dbReference>
<evidence type="ECO:0000259" key="5">
    <source>
        <dbReference type="SMART" id="SM00645"/>
    </source>
</evidence>
<dbReference type="EMBL" id="JAKCXM010000090">
    <property type="protein sequence ID" value="KAJ0403040.1"/>
    <property type="molecule type" value="Genomic_DNA"/>
</dbReference>
<evidence type="ECO:0000256" key="3">
    <source>
        <dbReference type="SAM" id="MobiDB-lite"/>
    </source>
</evidence>
<dbReference type="SUPFAM" id="SSF54001">
    <property type="entry name" value="Cysteine proteinases"/>
    <property type="match status" value="2"/>
</dbReference>
<sequence>MHSTRAVLGLCGALALTALTATSARPMHAGIDYARYLEEKADVEAELDEWLSKYEKDAERNGWIPPTEARSADEVVEDRKQRFFMSKQLVSKLQKEQPDAQFSVDSPFSLMTEEEFATYVRNSYLQGNKTSLQEFATYVRNSYLQGNKTSLRGGDSVWDEAPTSDNGVNESGESTDAYDGGNAGFDISSFMKNLDFQSFKKFFEDCLSKFKGGRRLQQGVDWSSHRCNAPIQNQGGCGSCWAFAAVGAAESAYCLGNGGQLTKFSEQQLTSCDRSSHGCSGGYPTYALRYIQQTGLCRGDQYPYTSGNGNAGQCNAGCQKTRIPIRQVARPSGESGLLSALQKQPVVVAVAAGNSVWKQYRGGVVSSCPNANLDHAVIAVGFDGSSVKIKNSWGTRWGEQGYIRLSRSGGGGTCGVYRDMTYPQIADEVVEDRKQRFFMSKQLVSKLQKEQPDAQFSVDSPFSLMTEDEFATYVRNSYLQGKMRSLRGGDSVWDEPLADDTAEDSVHDMEPPLEERRAQQNVDWSSHKCNAPIQNQGSCGSCWAFAAVGVTEFAYCTNKGGQLTKFSEQQLTSCDRSSHGCGGGFPRRALNYIGQTGICSQSEYPYTSGKGGDGQCNASCKKTPIAIRQVARPSGESGLLSALQTQPVIVTVSAGNSVWKQYRGGVVSSCPSAKLDHAVIAVGFDGSSVKIKNSWGARWGEQGYIRLSRAGGSGTCGVYRDMSYPQL</sequence>
<feature type="domain" description="Peptidase C1A papain C-terminal" evidence="5">
    <location>
        <begin position="216"/>
        <end position="424"/>
    </location>
</feature>
<gene>
    <name evidence="6" type="ORF">P43SY_009581</name>
</gene>
<dbReference type="InterPro" id="IPR013128">
    <property type="entry name" value="Peptidase_C1A"/>
</dbReference>
<reference evidence="6" key="1">
    <citation type="submission" date="2021-12" db="EMBL/GenBank/DDBJ databases">
        <title>Prjna785345.</title>
        <authorList>
            <person name="Rujirawat T."/>
            <person name="Krajaejun T."/>
        </authorList>
    </citation>
    <scope>NUCLEOTIDE SEQUENCE</scope>
    <source>
        <strain evidence="6">Pi057C3</strain>
    </source>
</reference>
<name>A0AAD5M4V5_PYTIN</name>
<evidence type="ECO:0000256" key="4">
    <source>
        <dbReference type="SAM" id="SignalP"/>
    </source>
</evidence>
<evidence type="ECO:0000313" key="6">
    <source>
        <dbReference type="EMBL" id="KAJ0403040.1"/>
    </source>
</evidence>
<dbReference type="InterPro" id="IPR000668">
    <property type="entry name" value="Peptidase_C1A_C"/>
</dbReference>
<feature type="compositionally biased region" description="Polar residues" evidence="3">
    <location>
        <begin position="163"/>
        <end position="174"/>
    </location>
</feature>
<feature type="region of interest" description="Disordered" evidence="3">
    <location>
        <begin position="154"/>
        <end position="177"/>
    </location>
</feature>
<keyword evidence="7" id="KW-1185">Reference proteome</keyword>
<dbReference type="GO" id="GO:0006508">
    <property type="term" value="P:proteolysis"/>
    <property type="evidence" value="ECO:0007669"/>
    <property type="project" value="InterPro"/>
</dbReference>
<comment type="similarity">
    <text evidence="1">Belongs to the peptidase C1 family.</text>
</comment>
<dbReference type="Proteomes" id="UP001209570">
    <property type="component" value="Unassembled WGS sequence"/>
</dbReference>
<protein>
    <recommendedName>
        <fullName evidence="5">Peptidase C1A papain C-terminal domain-containing protein</fullName>
    </recommendedName>
</protein>
<evidence type="ECO:0000256" key="2">
    <source>
        <dbReference type="ARBA" id="ARBA00023145"/>
    </source>
</evidence>
<dbReference type="GO" id="GO:0008234">
    <property type="term" value="F:cysteine-type peptidase activity"/>
    <property type="evidence" value="ECO:0007669"/>
    <property type="project" value="InterPro"/>
</dbReference>
<evidence type="ECO:0000256" key="1">
    <source>
        <dbReference type="ARBA" id="ARBA00008455"/>
    </source>
</evidence>
<dbReference type="InterPro" id="IPR039417">
    <property type="entry name" value="Peptidase_C1A_papain-like"/>
</dbReference>
<dbReference type="PROSITE" id="PS00139">
    <property type="entry name" value="THIOL_PROTEASE_CYS"/>
    <property type="match status" value="2"/>
</dbReference>
<dbReference type="InterPro" id="IPR038765">
    <property type="entry name" value="Papain-like_cys_pep_sf"/>
</dbReference>
<comment type="caution">
    <text evidence="6">The sequence shown here is derived from an EMBL/GenBank/DDBJ whole genome shotgun (WGS) entry which is preliminary data.</text>
</comment>
<feature type="domain" description="Peptidase C1A papain C-terminal" evidence="5">
    <location>
        <begin position="518"/>
        <end position="726"/>
    </location>
</feature>
<dbReference type="InterPro" id="IPR000169">
    <property type="entry name" value="Pept_cys_AS"/>
</dbReference>
<accession>A0AAD5M4V5</accession>
<proteinExistence type="inferred from homology"/>
<keyword evidence="4" id="KW-0732">Signal</keyword>
<dbReference type="CDD" id="cd02248">
    <property type="entry name" value="Peptidase_C1A"/>
    <property type="match status" value="2"/>
</dbReference>
<dbReference type="AlphaFoldDB" id="A0AAD5M4V5"/>
<dbReference type="Pfam" id="PF00112">
    <property type="entry name" value="Peptidase_C1"/>
    <property type="match status" value="2"/>
</dbReference>
<dbReference type="SMART" id="SM00645">
    <property type="entry name" value="Pept_C1"/>
    <property type="match status" value="2"/>
</dbReference>
<feature type="signal peptide" evidence="4">
    <location>
        <begin position="1"/>
        <end position="24"/>
    </location>
</feature>
<feature type="chain" id="PRO_5042047429" description="Peptidase C1A papain C-terminal domain-containing protein" evidence="4">
    <location>
        <begin position="25"/>
        <end position="727"/>
    </location>
</feature>